<dbReference type="SMART" id="SM00382">
    <property type="entry name" value="AAA"/>
    <property type="match status" value="1"/>
</dbReference>
<dbReference type="Gene3D" id="3.40.50.300">
    <property type="entry name" value="P-loop containing nucleotide triphosphate hydrolases"/>
    <property type="match status" value="1"/>
</dbReference>
<proteinExistence type="inferred from homology"/>
<dbReference type="AlphaFoldDB" id="A0A1Q9HJD9"/>
<protein>
    <submittedName>
        <fullName evidence="6">Energy-coupling factor ABC transporter ATP-binding protein</fullName>
    </submittedName>
</protein>
<dbReference type="Pfam" id="PF00005">
    <property type="entry name" value="ABC_tran"/>
    <property type="match status" value="1"/>
</dbReference>
<organism evidence="6 7">
    <name type="scientific">Vibrio panuliri</name>
    <dbReference type="NCBI Taxonomy" id="1381081"/>
    <lineage>
        <taxon>Bacteria</taxon>
        <taxon>Pseudomonadati</taxon>
        <taxon>Pseudomonadota</taxon>
        <taxon>Gammaproteobacteria</taxon>
        <taxon>Vibrionales</taxon>
        <taxon>Vibrionaceae</taxon>
        <taxon>Vibrio</taxon>
    </lineage>
</organism>
<reference evidence="6 7" key="1">
    <citation type="submission" date="2016-09" db="EMBL/GenBank/DDBJ databases">
        <title>Genomic Taxonomy of the Vibrionaceae.</title>
        <authorList>
            <person name="Gonzalez-Castillo A."/>
            <person name="Gomez-Gil B."/>
            <person name="Enciso-Ibarra K."/>
        </authorList>
    </citation>
    <scope>NUCLEOTIDE SEQUENCE [LARGE SCALE GENOMIC DNA]</scope>
    <source>
        <strain evidence="6 7">CAIM 703</strain>
    </source>
</reference>
<keyword evidence="2" id="KW-0813">Transport</keyword>
<dbReference type="PANTHER" id="PTHR43553:SF24">
    <property type="entry name" value="ENERGY-COUPLING FACTOR TRANSPORTER ATP-BINDING PROTEIN ECFA1"/>
    <property type="match status" value="1"/>
</dbReference>
<comment type="similarity">
    <text evidence="1">Belongs to the ABC transporter superfamily.</text>
</comment>
<dbReference type="GO" id="GO:0016887">
    <property type="term" value="F:ATP hydrolysis activity"/>
    <property type="evidence" value="ECO:0007669"/>
    <property type="project" value="InterPro"/>
</dbReference>
<dbReference type="InterPro" id="IPR017871">
    <property type="entry name" value="ABC_transporter-like_CS"/>
</dbReference>
<keyword evidence="3" id="KW-0547">Nucleotide-binding</keyword>
<dbReference type="InterPro" id="IPR003439">
    <property type="entry name" value="ABC_transporter-like_ATP-bd"/>
</dbReference>
<dbReference type="RefSeq" id="WP_075708065.1">
    <property type="nucleotide sequence ID" value="NZ_MJMJ01000012.1"/>
</dbReference>
<evidence type="ECO:0000256" key="2">
    <source>
        <dbReference type="ARBA" id="ARBA00022448"/>
    </source>
</evidence>
<keyword evidence="4 6" id="KW-0067">ATP-binding</keyword>
<feature type="domain" description="ABC transporter" evidence="5">
    <location>
        <begin position="5"/>
        <end position="219"/>
    </location>
</feature>
<comment type="caution">
    <text evidence="6">The sequence shown here is derived from an EMBL/GenBank/DDBJ whole genome shotgun (WGS) entry which is preliminary data.</text>
</comment>
<gene>
    <name evidence="6" type="ORF">BIY22_05485</name>
</gene>
<dbReference type="EMBL" id="MJMJ01000012">
    <property type="protein sequence ID" value="OLQ90445.1"/>
    <property type="molecule type" value="Genomic_DNA"/>
</dbReference>
<dbReference type="InterPro" id="IPR015856">
    <property type="entry name" value="ABC_transpr_CbiO/EcfA_su"/>
</dbReference>
<dbReference type="InterPro" id="IPR050095">
    <property type="entry name" value="ECF_ABC_transporter_ATP-bd"/>
</dbReference>
<dbReference type="GO" id="GO:0005524">
    <property type="term" value="F:ATP binding"/>
    <property type="evidence" value="ECO:0007669"/>
    <property type="project" value="UniProtKB-KW"/>
</dbReference>
<evidence type="ECO:0000256" key="4">
    <source>
        <dbReference type="ARBA" id="ARBA00022840"/>
    </source>
</evidence>
<dbReference type="InterPro" id="IPR027417">
    <property type="entry name" value="P-loop_NTPase"/>
</dbReference>
<accession>A0A1Q9HJD9</accession>
<dbReference type="STRING" id="1381081.BIY22_05485"/>
<dbReference type="CDD" id="cd03225">
    <property type="entry name" value="ABC_cobalt_CbiO_domain1"/>
    <property type="match status" value="1"/>
</dbReference>
<dbReference type="PANTHER" id="PTHR43553">
    <property type="entry name" value="HEAVY METAL TRANSPORTER"/>
    <property type="match status" value="1"/>
</dbReference>
<dbReference type="OrthoDB" id="501320at2"/>
<evidence type="ECO:0000313" key="7">
    <source>
        <dbReference type="Proteomes" id="UP000186313"/>
    </source>
</evidence>
<dbReference type="SUPFAM" id="SSF52540">
    <property type="entry name" value="P-loop containing nucleoside triphosphate hydrolases"/>
    <property type="match status" value="1"/>
</dbReference>
<evidence type="ECO:0000256" key="3">
    <source>
        <dbReference type="ARBA" id="ARBA00022741"/>
    </source>
</evidence>
<evidence type="ECO:0000259" key="5">
    <source>
        <dbReference type="PROSITE" id="PS50893"/>
    </source>
</evidence>
<evidence type="ECO:0000313" key="6">
    <source>
        <dbReference type="EMBL" id="OLQ90445.1"/>
    </source>
</evidence>
<dbReference type="PROSITE" id="PS00211">
    <property type="entry name" value="ABC_TRANSPORTER_1"/>
    <property type="match status" value="1"/>
</dbReference>
<dbReference type="GO" id="GO:0043190">
    <property type="term" value="C:ATP-binding cassette (ABC) transporter complex"/>
    <property type="evidence" value="ECO:0007669"/>
    <property type="project" value="TreeGrafter"/>
</dbReference>
<dbReference type="Proteomes" id="UP000186313">
    <property type="component" value="Unassembled WGS sequence"/>
</dbReference>
<sequence length="219" mass="24203">MKPLLELKQLTYKRPNGKLCAQGVNLALNAGQKVAITGSNGCGKSTLLMMMLGLIDGVEGEVRLFGQRCDSEAAFAHARTRIGMLFQDPDDQLFCPTILEDVCFGPLNQGYNNQEASKMAQQTLDELGIGHLAQSVGYHLSGGEKRLASLATILVMKPEVLLLDEPTNDLDEENCQLFIDIIQRLDLPMVLVSHDEKLRRALTTREYHFKDGKLSLTTI</sequence>
<dbReference type="PROSITE" id="PS50893">
    <property type="entry name" value="ABC_TRANSPORTER_2"/>
    <property type="match status" value="1"/>
</dbReference>
<dbReference type="GO" id="GO:0042626">
    <property type="term" value="F:ATPase-coupled transmembrane transporter activity"/>
    <property type="evidence" value="ECO:0007669"/>
    <property type="project" value="TreeGrafter"/>
</dbReference>
<evidence type="ECO:0000256" key="1">
    <source>
        <dbReference type="ARBA" id="ARBA00005417"/>
    </source>
</evidence>
<name>A0A1Q9HJD9_9VIBR</name>
<dbReference type="InterPro" id="IPR003593">
    <property type="entry name" value="AAA+_ATPase"/>
</dbReference>